<evidence type="ECO:0008006" key="3">
    <source>
        <dbReference type="Google" id="ProtNLM"/>
    </source>
</evidence>
<evidence type="ECO:0000313" key="2">
    <source>
        <dbReference type="Proteomes" id="UP001208570"/>
    </source>
</evidence>
<keyword evidence="2" id="KW-1185">Reference proteome</keyword>
<reference evidence="1" key="1">
    <citation type="journal article" date="2023" name="Mol. Biol. Evol.">
        <title>Third-Generation Sequencing Reveals the Adaptive Role of the Epigenome in Three Deep-Sea Polychaetes.</title>
        <authorList>
            <person name="Perez M."/>
            <person name="Aroh O."/>
            <person name="Sun Y."/>
            <person name="Lan Y."/>
            <person name="Juniper S.K."/>
            <person name="Young C.R."/>
            <person name="Angers B."/>
            <person name="Qian P.Y."/>
        </authorList>
    </citation>
    <scope>NUCLEOTIDE SEQUENCE</scope>
    <source>
        <strain evidence="1">P08H-3</strain>
    </source>
</reference>
<comment type="caution">
    <text evidence="1">The sequence shown here is derived from an EMBL/GenBank/DDBJ whole genome shotgun (WGS) entry which is preliminary data.</text>
</comment>
<dbReference type="AlphaFoldDB" id="A0AAD9JUB2"/>
<name>A0AAD9JUB2_9ANNE</name>
<organism evidence="1 2">
    <name type="scientific">Paralvinella palmiformis</name>
    <dbReference type="NCBI Taxonomy" id="53620"/>
    <lineage>
        <taxon>Eukaryota</taxon>
        <taxon>Metazoa</taxon>
        <taxon>Spiralia</taxon>
        <taxon>Lophotrochozoa</taxon>
        <taxon>Annelida</taxon>
        <taxon>Polychaeta</taxon>
        <taxon>Sedentaria</taxon>
        <taxon>Canalipalpata</taxon>
        <taxon>Terebellida</taxon>
        <taxon>Terebelliformia</taxon>
        <taxon>Alvinellidae</taxon>
        <taxon>Paralvinella</taxon>
    </lineage>
</organism>
<dbReference type="Proteomes" id="UP001208570">
    <property type="component" value="Unassembled WGS sequence"/>
</dbReference>
<dbReference type="EMBL" id="JAODUP010000164">
    <property type="protein sequence ID" value="KAK2158765.1"/>
    <property type="molecule type" value="Genomic_DNA"/>
</dbReference>
<proteinExistence type="predicted"/>
<accession>A0AAD9JUB2</accession>
<evidence type="ECO:0000313" key="1">
    <source>
        <dbReference type="EMBL" id="KAK2158765.1"/>
    </source>
</evidence>
<sequence>MPLLHLTLADFTFTRYKDHLLKLRKFGIAGSVVVTSISKCERACIESETGCQAANLLPIRKGLYSCELVSDRGFTTPVDLLPAKGCVFIQKLVIPIEQIEHWQGNSGLGALTILKVRCELECQQLCERYTNITWPCQTIQYQEGNCTLYAQSTPYQGWNSSLINNYWTRKFDSIQFEETRWVKFSMLSDNQEVMYIIFNTIGSTPDDWFNRNRIVQSNFNYVTSEGYIPKDIQFFSALGVLYKYINDIALLRKHIQLPFVASDLSEKSTKEVHIPLSV</sequence>
<gene>
    <name evidence="1" type="ORF">LSH36_164g03005</name>
</gene>
<protein>
    <recommendedName>
        <fullName evidence="3">Apple domain-containing protein</fullName>
    </recommendedName>
</protein>